<dbReference type="EMBL" id="QLIX01000017">
    <property type="protein sequence ID" value="RAI57470.1"/>
    <property type="molecule type" value="Genomic_DNA"/>
</dbReference>
<comment type="caution">
    <text evidence="2">The sequence shown here is derived from an EMBL/GenBank/DDBJ whole genome shotgun (WGS) entry which is preliminary data.</text>
</comment>
<evidence type="ECO:0000256" key="1">
    <source>
        <dbReference type="ARBA" id="ARBA00006987"/>
    </source>
</evidence>
<proteinExistence type="inferred from homology"/>
<dbReference type="InterPro" id="IPR006311">
    <property type="entry name" value="TAT_signal"/>
</dbReference>
<dbReference type="SUPFAM" id="SSF53850">
    <property type="entry name" value="Periplasmic binding protein-like II"/>
    <property type="match status" value="1"/>
</dbReference>
<dbReference type="InterPro" id="IPR042100">
    <property type="entry name" value="Bug_dom1"/>
</dbReference>
<dbReference type="PIRSF" id="PIRSF017082">
    <property type="entry name" value="YflP"/>
    <property type="match status" value="1"/>
</dbReference>
<dbReference type="Gene3D" id="3.40.190.10">
    <property type="entry name" value="Periplasmic binding protein-like II"/>
    <property type="match status" value="1"/>
</dbReference>
<dbReference type="PROSITE" id="PS51318">
    <property type="entry name" value="TAT"/>
    <property type="match status" value="1"/>
</dbReference>
<keyword evidence="3" id="KW-1185">Reference proteome</keyword>
<dbReference type="AlphaFoldDB" id="A0A327M3H9"/>
<organism evidence="2 3">
    <name type="scientific">Roseicella frigidaeris</name>
    <dbReference type="NCBI Taxonomy" id="2230885"/>
    <lineage>
        <taxon>Bacteria</taxon>
        <taxon>Pseudomonadati</taxon>
        <taxon>Pseudomonadota</taxon>
        <taxon>Alphaproteobacteria</taxon>
        <taxon>Acetobacterales</taxon>
        <taxon>Roseomonadaceae</taxon>
        <taxon>Roseicella</taxon>
    </lineage>
</organism>
<comment type="similarity">
    <text evidence="1">Belongs to the UPF0065 (bug) family.</text>
</comment>
<dbReference type="PANTHER" id="PTHR42928">
    <property type="entry name" value="TRICARBOXYLATE-BINDING PROTEIN"/>
    <property type="match status" value="1"/>
</dbReference>
<gene>
    <name evidence="2" type="ORF">DOO78_18990</name>
</gene>
<protein>
    <submittedName>
        <fullName evidence="2">Tripartite tricarboxylate transporter substrate binding protein</fullName>
    </submittedName>
</protein>
<sequence length="324" mass="35402">MSPRLGRRAALALGAATLATPGLDRAQAGFPARPVRMFVPWAPGGTTDVQMRALCDAAARRAGQPVVVENKSGAGGILGAQAMLNEKPDGYTLGQMPVTVWRTPLMSTRPMYDPVNDFTYIIHLCGYLFGVVVRADTPWKTFPEFLDYAKANPGKLNYGSPGIGTSLHLTMERIAAERGIDWTHVPFRGFAENMNALLGGQIDALADSSGWSQLVEDGRARLLVTWGEQRAKRFPETPTLREVGIDIVSASPYGIAGPKNMDPAQVRAVHDLFRPALEDPAHLAVLERFDMPVMYKGPEEYAAFVRQQVAEDRAMIERLGLKLN</sequence>
<dbReference type="CDD" id="cd07012">
    <property type="entry name" value="PBP2_Bug_TTT"/>
    <property type="match status" value="1"/>
</dbReference>
<dbReference type="PANTHER" id="PTHR42928:SF5">
    <property type="entry name" value="BLR1237 PROTEIN"/>
    <property type="match status" value="1"/>
</dbReference>
<reference evidence="3" key="1">
    <citation type="submission" date="2018-06" db="EMBL/GenBank/DDBJ databases">
        <authorList>
            <person name="Khan S.A."/>
        </authorList>
    </citation>
    <scope>NUCLEOTIDE SEQUENCE [LARGE SCALE GENOMIC DNA]</scope>
    <source>
        <strain evidence="3">DB-1506</strain>
    </source>
</reference>
<evidence type="ECO:0000313" key="3">
    <source>
        <dbReference type="Proteomes" id="UP000249065"/>
    </source>
</evidence>
<dbReference type="Pfam" id="PF03401">
    <property type="entry name" value="TctC"/>
    <property type="match status" value="1"/>
</dbReference>
<dbReference type="OrthoDB" id="9780943at2"/>
<dbReference type="InterPro" id="IPR005064">
    <property type="entry name" value="BUG"/>
</dbReference>
<evidence type="ECO:0000313" key="2">
    <source>
        <dbReference type="EMBL" id="RAI57470.1"/>
    </source>
</evidence>
<dbReference type="Proteomes" id="UP000249065">
    <property type="component" value="Unassembled WGS sequence"/>
</dbReference>
<name>A0A327M3H9_9PROT</name>
<accession>A0A327M3H9</accession>
<dbReference type="Gene3D" id="3.40.190.150">
    <property type="entry name" value="Bordetella uptake gene, domain 1"/>
    <property type="match status" value="1"/>
</dbReference>